<keyword evidence="2" id="KW-1185">Reference proteome</keyword>
<sequence length="169" mass="19535">MINPKVANAYIKYKEGTASKEQLKLLLDVIAQTFHYMELHALNSDEDCQPVIRYDGVGQGEEWPDYLAEEIDSIECDESLTAEETAQKVQRVLDDYYKTKPKRGATCSIETLSPCEEDIQEVTEWFSEFKEYTHYFSEPAFLSLLALPRMYKPADSEPSHWPEDTYEGE</sequence>
<protein>
    <submittedName>
        <fullName evidence="1">Uncharacterized protein</fullName>
    </submittedName>
</protein>
<evidence type="ECO:0000313" key="2">
    <source>
        <dbReference type="Proteomes" id="UP000246269"/>
    </source>
</evidence>
<reference evidence="1 2" key="1">
    <citation type="submission" date="2018-04" db="EMBL/GenBank/DDBJ databases">
        <title>Looking for novel host receptors of T5-like bacteriophages.</title>
        <authorList>
            <person name="Kulikov E.E."/>
            <person name="Letarov A.V."/>
            <person name="Golomidova A.K."/>
        </authorList>
    </citation>
    <scope>NUCLEOTIDE SEQUENCE [LARGE SCALE GENOMIC DNA]</scope>
</reference>
<organism evidence="1 2">
    <name type="scientific">Escherichia phage Gostya9</name>
    <dbReference type="NCBI Taxonomy" id="2182345"/>
    <lineage>
        <taxon>Viruses</taxon>
        <taxon>Duplodnaviria</taxon>
        <taxon>Heunggongvirae</taxon>
        <taxon>Uroviricota</taxon>
        <taxon>Caudoviricetes</taxon>
        <taxon>Demerecviridae</taxon>
        <taxon>Markadamsvirinae</taxon>
        <taxon>Tequintavirus</taxon>
        <taxon>Tequintavirus gostya9</taxon>
    </lineage>
</organism>
<dbReference type="EMBL" id="MH203051">
    <property type="protein sequence ID" value="AWN08731.1"/>
    <property type="molecule type" value="Genomic_DNA"/>
</dbReference>
<accession>A0A2U8UWU4</accession>
<proteinExistence type="predicted"/>
<name>A0A2U8UWU4_9CAUD</name>
<dbReference type="Proteomes" id="UP000246269">
    <property type="component" value="Segment"/>
</dbReference>
<gene>
    <name evidence="1" type="ORF">T59_00082c</name>
</gene>
<evidence type="ECO:0000313" key="1">
    <source>
        <dbReference type="EMBL" id="AWN08731.1"/>
    </source>
</evidence>